<accession>A0A3L6RPF0</accession>
<organism evidence="2 3">
    <name type="scientific">Panicum miliaceum</name>
    <name type="common">Proso millet</name>
    <name type="synonym">Broomcorn millet</name>
    <dbReference type="NCBI Taxonomy" id="4540"/>
    <lineage>
        <taxon>Eukaryota</taxon>
        <taxon>Viridiplantae</taxon>
        <taxon>Streptophyta</taxon>
        <taxon>Embryophyta</taxon>
        <taxon>Tracheophyta</taxon>
        <taxon>Spermatophyta</taxon>
        <taxon>Magnoliopsida</taxon>
        <taxon>Liliopsida</taxon>
        <taxon>Poales</taxon>
        <taxon>Poaceae</taxon>
        <taxon>PACMAD clade</taxon>
        <taxon>Panicoideae</taxon>
        <taxon>Panicodae</taxon>
        <taxon>Paniceae</taxon>
        <taxon>Panicinae</taxon>
        <taxon>Panicum</taxon>
        <taxon>Panicum sect. Panicum</taxon>
    </lineage>
</organism>
<keyword evidence="3" id="KW-1185">Reference proteome</keyword>
<feature type="region of interest" description="Disordered" evidence="1">
    <location>
        <begin position="27"/>
        <end position="172"/>
    </location>
</feature>
<feature type="compositionally biased region" description="Basic and acidic residues" evidence="1">
    <location>
        <begin position="139"/>
        <end position="150"/>
    </location>
</feature>
<dbReference type="PANTHER" id="PTHR37614">
    <property type="entry name" value="OS02G0121400 PROTEIN"/>
    <property type="match status" value="1"/>
</dbReference>
<sequence length="249" mass="27180">MAAATEEEFTDAELEVAAILCDLKKTLRARDRRRRRRMQRLQAAPEIPSWGRRRPRSMPEEKPATPAPVPAPVLPASGVAERDGAASPDTPLAYPDSGGDDAPMEEEDAKKPTSHDQWVQEQHGVVASLSQENAHLLMVKREQEEQEQARKRPRVAAQAPGAADPRAAAAALGLDLNEPARAPEEDEQARARAQAAAVAAAAAAEWYRHARLRAAMEKAAGARRRRLEILRAKVACPLVSSRSRPRRAG</sequence>
<proteinExistence type="predicted"/>
<dbReference type="OrthoDB" id="688855at2759"/>
<evidence type="ECO:0000313" key="3">
    <source>
        <dbReference type="Proteomes" id="UP000275267"/>
    </source>
</evidence>
<dbReference type="PANTHER" id="PTHR37614:SF2">
    <property type="entry name" value="OS02G0121400 PROTEIN"/>
    <property type="match status" value="1"/>
</dbReference>
<comment type="caution">
    <text evidence="2">The sequence shown here is derived from an EMBL/GenBank/DDBJ whole genome shotgun (WGS) entry which is preliminary data.</text>
</comment>
<evidence type="ECO:0000256" key="1">
    <source>
        <dbReference type="SAM" id="MobiDB-lite"/>
    </source>
</evidence>
<reference evidence="3" key="1">
    <citation type="journal article" date="2019" name="Nat. Commun.">
        <title>The genome of broomcorn millet.</title>
        <authorList>
            <person name="Zou C."/>
            <person name="Miki D."/>
            <person name="Li D."/>
            <person name="Tang Q."/>
            <person name="Xiao L."/>
            <person name="Rajput S."/>
            <person name="Deng P."/>
            <person name="Jia W."/>
            <person name="Huang R."/>
            <person name="Zhang M."/>
            <person name="Sun Y."/>
            <person name="Hu J."/>
            <person name="Fu X."/>
            <person name="Schnable P.S."/>
            <person name="Li F."/>
            <person name="Zhang H."/>
            <person name="Feng B."/>
            <person name="Zhu X."/>
            <person name="Liu R."/>
            <person name="Schnable J.C."/>
            <person name="Zhu J.-K."/>
            <person name="Zhang H."/>
        </authorList>
    </citation>
    <scope>NUCLEOTIDE SEQUENCE [LARGE SCALE GENOMIC DNA]</scope>
</reference>
<dbReference type="AlphaFoldDB" id="A0A3L6RPF0"/>
<name>A0A3L6RPF0_PANMI</name>
<evidence type="ECO:0000313" key="2">
    <source>
        <dbReference type="EMBL" id="RLN07033.1"/>
    </source>
</evidence>
<gene>
    <name evidence="2" type="ORF">C2845_PM11G12820</name>
</gene>
<dbReference type="Proteomes" id="UP000275267">
    <property type="component" value="Unassembled WGS sequence"/>
</dbReference>
<protein>
    <submittedName>
        <fullName evidence="2">Protein kintoun-like</fullName>
    </submittedName>
</protein>
<dbReference type="EMBL" id="PQIB02000007">
    <property type="protein sequence ID" value="RLN07033.1"/>
    <property type="molecule type" value="Genomic_DNA"/>
</dbReference>
<feature type="compositionally biased region" description="Acidic residues" evidence="1">
    <location>
        <begin position="98"/>
        <end position="107"/>
    </location>
</feature>
<feature type="compositionally biased region" description="Low complexity" evidence="1">
    <location>
        <begin position="155"/>
        <end position="171"/>
    </location>
</feature>
<feature type="compositionally biased region" description="Basic residues" evidence="1">
    <location>
        <begin position="30"/>
        <end position="39"/>
    </location>
</feature>